<feature type="repeat" description="ANK" evidence="3">
    <location>
        <begin position="325"/>
        <end position="357"/>
    </location>
</feature>
<evidence type="ECO:0000256" key="1">
    <source>
        <dbReference type="ARBA" id="ARBA00022737"/>
    </source>
</evidence>
<dbReference type="Ensembl" id="ENSOKIT00005008132.1">
    <property type="protein sequence ID" value="ENSOKIP00005007645.1"/>
    <property type="gene ID" value="ENSOKIG00005003389.1"/>
</dbReference>
<evidence type="ECO:0000256" key="2">
    <source>
        <dbReference type="ARBA" id="ARBA00023043"/>
    </source>
</evidence>
<feature type="region of interest" description="Disordered" evidence="4">
    <location>
        <begin position="846"/>
        <end position="871"/>
    </location>
</feature>
<evidence type="ECO:0000256" key="4">
    <source>
        <dbReference type="SAM" id="MobiDB-lite"/>
    </source>
</evidence>
<dbReference type="PROSITE" id="PS50088">
    <property type="entry name" value="ANK_REPEAT"/>
    <property type="match status" value="7"/>
</dbReference>
<dbReference type="Gene3D" id="1.10.150.50">
    <property type="entry name" value="Transcription Factor, Ets-1"/>
    <property type="match status" value="1"/>
</dbReference>
<dbReference type="SUPFAM" id="SSF48403">
    <property type="entry name" value="Ankyrin repeat"/>
    <property type="match status" value="2"/>
</dbReference>
<dbReference type="GO" id="GO:0045087">
    <property type="term" value="P:innate immune response"/>
    <property type="evidence" value="ECO:0007669"/>
    <property type="project" value="TreeGrafter"/>
</dbReference>
<evidence type="ECO:0000256" key="3">
    <source>
        <dbReference type="PROSITE-ProRule" id="PRU00023"/>
    </source>
</evidence>
<feature type="repeat" description="ANK" evidence="3">
    <location>
        <begin position="102"/>
        <end position="134"/>
    </location>
</feature>
<dbReference type="GeneTree" id="ENSGT00940000157664"/>
<dbReference type="InterPro" id="IPR051631">
    <property type="entry name" value="Ankyrin-KH/SAM_domain"/>
</dbReference>
<dbReference type="CDD" id="cd09518">
    <property type="entry name" value="SAM_ANKS6"/>
    <property type="match status" value="1"/>
</dbReference>
<feature type="domain" description="SAM" evidence="5">
    <location>
        <begin position="766"/>
        <end position="829"/>
    </location>
</feature>
<dbReference type="FunFam" id="1.10.150.50:FF:000025">
    <property type="entry name" value="Ankyrin repeat and sterile alpha motif domain-containing 6"/>
    <property type="match status" value="1"/>
</dbReference>
<dbReference type="Pfam" id="PF00536">
    <property type="entry name" value="SAM_1"/>
    <property type="match status" value="1"/>
</dbReference>
<dbReference type="InterPro" id="IPR001660">
    <property type="entry name" value="SAM"/>
</dbReference>
<proteinExistence type="predicted"/>
<keyword evidence="1" id="KW-0677">Repeat</keyword>
<dbReference type="Pfam" id="PF12796">
    <property type="entry name" value="Ank_2"/>
    <property type="match status" value="3"/>
</dbReference>
<feature type="region of interest" description="Disordered" evidence="4">
    <location>
        <begin position="603"/>
        <end position="651"/>
    </location>
</feature>
<feature type="compositionally biased region" description="Polar residues" evidence="4">
    <location>
        <begin position="434"/>
        <end position="445"/>
    </location>
</feature>
<feature type="compositionally biased region" description="Low complexity" evidence="4">
    <location>
        <begin position="743"/>
        <end position="763"/>
    </location>
</feature>
<dbReference type="InterPro" id="IPR002110">
    <property type="entry name" value="Ankyrin_rpt"/>
</dbReference>
<dbReference type="PROSITE" id="PS50297">
    <property type="entry name" value="ANK_REP_REGION"/>
    <property type="match status" value="6"/>
</dbReference>
<dbReference type="SMART" id="SM00454">
    <property type="entry name" value="SAM"/>
    <property type="match status" value="1"/>
</dbReference>
<feature type="compositionally biased region" description="Pro residues" evidence="4">
    <location>
        <begin position="677"/>
        <end position="687"/>
    </location>
</feature>
<keyword evidence="7" id="KW-1185">Reference proteome</keyword>
<feature type="repeat" description="ANK" evidence="3">
    <location>
        <begin position="190"/>
        <end position="222"/>
    </location>
</feature>
<feature type="repeat" description="ANK" evidence="3">
    <location>
        <begin position="135"/>
        <end position="167"/>
    </location>
</feature>
<evidence type="ECO:0000313" key="7">
    <source>
        <dbReference type="Proteomes" id="UP000694557"/>
    </source>
</evidence>
<dbReference type="SMART" id="SM00248">
    <property type="entry name" value="ANK"/>
    <property type="match status" value="9"/>
</dbReference>
<dbReference type="PANTHER" id="PTHR23206">
    <property type="entry name" value="MASK PROTEIN"/>
    <property type="match status" value="1"/>
</dbReference>
<feature type="compositionally biased region" description="Low complexity" evidence="4">
    <location>
        <begin position="716"/>
        <end position="729"/>
    </location>
</feature>
<feature type="repeat" description="ANK" evidence="3">
    <location>
        <begin position="69"/>
        <end position="101"/>
    </location>
</feature>
<dbReference type="GO" id="GO:0005737">
    <property type="term" value="C:cytoplasm"/>
    <property type="evidence" value="ECO:0007669"/>
    <property type="project" value="TreeGrafter"/>
</dbReference>
<dbReference type="PRINTS" id="PR01415">
    <property type="entry name" value="ANKYRIN"/>
</dbReference>
<name>A0A8C7F259_ONCKI</name>
<evidence type="ECO:0000259" key="5">
    <source>
        <dbReference type="PROSITE" id="PS50105"/>
    </source>
</evidence>
<feature type="compositionally biased region" description="Low complexity" evidence="4">
    <location>
        <begin position="604"/>
        <end position="617"/>
    </location>
</feature>
<accession>A0A8C7F259</accession>
<feature type="region of interest" description="Disordered" evidence="4">
    <location>
        <begin position="508"/>
        <end position="531"/>
    </location>
</feature>
<feature type="region of interest" description="Disordered" evidence="4">
    <location>
        <begin position="672"/>
        <end position="768"/>
    </location>
</feature>
<gene>
    <name evidence="6" type="primary">ANKS6</name>
</gene>
<dbReference type="Proteomes" id="UP000694557">
    <property type="component" value="Unassembled WGS sequence"/>
</dbReference>
<dbReference type="PANTHER" id="PTHR23206:SF5">
    <property type="entry name" value="ANKYRIN REPEAT AND KH DOMAIN-CONTAINING PROTEIN 1"/>
    <property type="match status" value="1"/>
</dbReference>
<dbReference type="InterPro" id="IPR036770">
    <property type="entry name" value="Ankyrin_rpt-contain_sf"/>
</dbReference>
<dbReference type="SUPFAM" id="SSF47769">
    <property type="entry name" value="SAM/Pointed domain"/>
    <property type="match status" value="1"/>
</dbReference>
<keyword evidence="2 3" id="KW-0040">ANK repeat</keyword>
<reference evidence="6" key="2">
    <citation type="submission" date="2025-09" db="UniProtKB">
        <authorList>
            <consortium name="Ensembl"/>
        </authorList>
    </citation>
    <scope>IDENTIFICATION</scope>
</reference>
<dbReference type="InterPro" id="IPR013761">
    <property type="entry name" value="SAM/pointed_sf"/>
</dbReference>
<dbReference type="Pfam" id="PF00023">
    <property type="entry name" value="Ank"/>
    <property type="match status" value="1"/>
</dbReference>
<feature type="compositionally biased region" description="Pro residues" evidence="4">
    <location>
        <begin position="730"/>
        <end position="742"/>
    </location>
</feature>
<dbReference type="Gene3D" id="1.25.40.20">
    <property type="entry name" value="Ankyrin repeat-containing domain"/>
    <property type="match status" value="3"/>
</dbReference>
<feature type="repeat" description="ANK" evidence="3">
    <location>
        <begin position="224"/>
        <end position="256"/>
    </location>
</feature>
<evidence type="ECO:0000313" key="6">
    <source>
        <dbReference type="Ensembl" id="ENSOKIP00005007645.1"/>
    </source>
</evidence>
<reference evidence="6" key="1">
    <citation type="submission" date="2025-08" db="UniProtKB">
        <authorList>
            <consortium name="Ensembl"/>
        </authorList>
    </citation>
    <scope>IDENTIFICATION</scope>
</reference>
<feature type="region of interest" description="Disordered" evidence="4">
    <location>
        <begin position="424"/>
        <end position="450"/>
    </location>
</feature>
<sequence>MNLGVPANALLLFRACDEGDYETARGILDPGAKDSGRQSRLRSEAGSECNVVDISRGLSLVPVDCTDEEGNTALQFASASGHENLVRFLLRKGASVDSRNNYGWTPLMQATRFGHLNVAHILLENGAEMNGRNRMGASVLTMAARGGHTHVAKLLLESGAYVDDYDHLALAEGVTNSNNSVGDEGGREFMDITALLAASQHGHEASVRLLLEWGAEVNFSQKTTGWGALMLATLSGKVVVAQQLVERGADPDQVNVLAKTAFELSLQLNQRDVKAYLDSITTVRPQPDDEKRRPDVFSALKLGNSQLVKEILEEDPSQVNMANPDGASPLMIAAVSGQLEVVQLLLEKSADVDKQDGVHGWTALMQATYHGNKDVVKYLLSQGADVNLRAKNGYTAFDLVMLLNDPDTELVRLLASVCMQVDKDKGKHRGRTPLTGSKSRQSLNNVPVPPDDRGGLKSWWNRMSNRFRRLKLTHTLRHGLSSNRLAPFPDEPEAPLDATMKAERKSATPCGAVSPPAAMGSTDSSLGRTGTEKDDFLITTMLRNGAPLTRLPNDKLKAVIPPFLPPSNFEPWNSDRSRVIKEGKMKKKYSFLPCCVTDLYQSLTKGPSSTSPSNSGNYHSPHSSGGSNGVAGLNRHGPDSHNRSGGSSDSVLSQIAAQRKRAAGLLDPKAQAAEVPNPTPVPAPAPTVPDISLPDIHSTPSLVSSDKADLKKRPQSGNSSTSKSTSPTLTPSPSPTPKPPPGDSLSSASSHPRSKSSGGSSSGTITDEDELSSILKKLSLEKYQPIFEEQEVDMEAFLTLTDGDLKELGIKTDGPRQQILAAISELNAGKGRERQILQETIHNFQSSFGSSASNPRPPGQPRCECYDVTHP</sequence>
<organism evidence="6 7">
    <name type="scientific">Oncorhynchus kisutch</name>
    <name type="common">Coho salmon</name>
    <name type="synonym">Salmo kisutch</name>
    <dbReference type="NCBI Taxonomy" id="8019"/>
    <lineage>
        <taxon>Eukaryota</taxon>
        <taxon>Metazoa</taxon>
        <taxon>Chordata</taxon>
        <taxon>Craniata</taxon>
        <taxon>Vertebrata</taxon>
        <taxon>Euteleostomi</taxon>
        <taxon>Actinopterygii</taxon>
        <taxon>Neopterygii</taxon>
        <taxon>Teleostei</taxon>
        <taxon>Protacanthopterygii</taxon>
        <taxon>Salmoniformes</taxon>
        <taxon>Salmonidae</taxon>
        <taxon>Salmoninae</taxon>
        <taxon>Oncorhynchus</taxon>
    </lineage>
</organism>
<protein>
    <submittedName>
        <fullName evidence="6">Ankyrin repeat and sterile alpha motif domain containing 6</fullName>
    </submittedName>
</protein>
<feature type="repeat" description="ANK" evidence="3">
    <location>
        <begin position="359"/>
        <end position="391"/>
    </location>
</feature>
<dbReference type="AlphaFoldDB" id="A0A8C7F259"/>
<dbReference type="PROSITE" id="PS50105">
    <property type="entry name" value="SAM_DOMAIN"/>
    <property type="match status" value="1"/>
</dbReference>